<dbReference type="CDD" id="cd03023">
    <property type="entry name" value="DsbA_Com1_like"/>
    <property type="match status" value="1"/>
</dbReference>
<name>A0ABT3NVN0_9PROT</name>
<evidence type="ECO:0000313" key="3">
    <source>
        <dbReference type="EMBL" id="MCW8086216.1"/>
    </source>
</evidence>
<dbReference type="Proteomes" id="UP001526430">
    <property type="component" value="Unassembled WGS sequence"/>
</dbReference>
<evidence type="ECO:0000259" key="2">
    <source>
        <dbReference type="PROSITE" id="PS51352"/>
    </source>
</evidence>
<protein>
    <submittedName>
        <fullName evidence="3">DsbA family protein</fullName>
    </submittedName>
</protein>
<comment type="caution">
    <text evidence="3">The sequence shown here is derived from an EMBL/GenBank/DDBJ whole genome shotgun (WGS) entry which is preliminary data.</text>
</comment>
<dbReference type="InterPro" id="IPR013766">
    <property type="entry name" value="Thioredoxin_domain"/>
</dbReference>
<proteinExistence type="predicted"/>
<evidence type="ECO:0000313" key="4">
    <source>
        <dbReference type="Proteomes" id="UP001526430"/>
    </source>
</evidence>
<dbReference type="InterPro" id="IPR036249">
    <property type="entry name" value="Thioredoxin-like_sf"/>
</dbReference>
<accession>A0ABT3NVN0</accession>
<sequence>MNRRALLALAALAPTGALAQALSPAQREEVLQILREALRTDPSILRDALSGLEQAEIRDRETAQRRAIAENADALFRDPSLPVKGNPQGRVVIAEFFDARCGYCKQLHPVMEQLLASERDVKVVMIDLPILGPNSVLASRALLAAQKQDRYAPLQDALLRLREEPTEPAIRREAERLRLDWTRLRRDMDDPAIARRIERNIALARALQIQGTPALVIGEALIPGAVDLPTLQSLVSRARG</sequence>
<dbReference type="PROSITE" id="PS51352">
    <property type="entry name" value="THIOREDOXIN_2"/>
    <property type="match status" value="1"/>
</dbReference>
<dbReference type="InterPro" id="IPR001853">
    <property type="entry name" value="DSBA-like_thioredoxin_dom"/>
</dbReference>
<dbReference type="InterPro" id="IPR051470">
    <property type="entry name" value="Thiol:disulfide_interchange"/>
</dbReference>
<dbReference type="EMBL" id="JAPFQI010000007">
    <property type="protein sequence ID" value="MCW8086216.1"/>
    <property type="molecule type" value="Genomic_DNA"/>
</dbReference>
<feature type="chain" id="PRO_5045288365" evidence="1">
    <location>
        <begin position="20"/>
        <end position="240"/>
    </location>
</feature>
<gene>
    <name evidence="3" type="ORF">OF850_11305</name>
</gene>
<feature type="domain" description="Thioredoxin" evidence="2">
    <location>
        <begin position="61"/>
        <end position="240"/>
    </location>
</feature>
<dbReference type="Gene3D" id="3.40.30.10">
    <property type="entry name" value="Glutaredoxin"/>
    <property type="match status" value="1"/>
</dbReference>
<dbReference type="PANTHER" id="PTHR35272">
    <property type="entry name" value="THIOL:DISULFIDE INTERCHANGE PROTEIN DSBC-RELATED"/>
    <property type="match status" value="1"/>
</dbReference>
<reference evidence="3 4" key="1">
    <citation type="submission" date="2022-10" db="EMBL/GenBank/DDBJ databases">
        <title>Roseococcus glaciei nov., sp. nov., isolated from glacier.</title>
        <authorList>
            <person name="Liu Q."/>
            <person name="Xin Y.-H."/>
        </authorList>
    </citation>
    <scope>NUCLEOTIDE SEQUENCE [LARGE SCALE GENOMIC DNA]</scope>
    <source>
        <strain evidence="3 4">MDT2-1-1</strain>
    </source>
</reference>
<dbReference type="Pfam" id="PF01323">
    <property type="entry name" value="DSBA"/>
    <property type="match status" value="1"/>
</dbReference>
<evidence type="ECO:0000256" key="1">
    <source>
        <dbReference type="SAM" id="SignalP"/>
    </source>
</evidence>
<dbReference type="SUPFAM" id="SSF52833">
    <property type="entry name" value="Thioredoxin-like"/>
    <property type="match status" value="1"/>
</dbReference>
<dbReference type="PANTHER" id="PTHR35272:SF3">
    <property type="entry name" value="THIOL:DISULFIDE INTERCHANGE PROTEIN DSBC"/>
    <property type="match status" value="1"/>
</dbReference>
<feature type="signal peptide" evidence="1">
    <location>
        <begin position="1"/>
        <end position="19"/>
    </location>
</feature>
<organism evidence="3 4">
    <name type="scientific">Sabulicella glaciei</name>
    <dbReference type="NCBI Taxonomy" id="2984948"/>
    <lineage>
        <taxon>Bacteria</taxon>
        <taxon>Pseudomonadati</taxon>
        <taxon>Pseudomonadota</taxon>
        <taxon>Alphaproteobacteria</taxon>
        <taxon>Acetobacterales</taxon>
        <taxon>Acetobacteraceae</taxon>
        <taxon>Sabulicella</taxon>
    </lineage>
</organism>
<keyword evidence="1" id="KW-0732">Signal</keyword>
<keyword evidence="4" id="KW-1185">Reference proteome</keyword>
<dbReference type="RefSeq" id="WP_301590203.1">
    <property type="nucleotide sequence ID" value="NZ_JAPFQI010000007.1"/>
</dbReference>